<dbReference type="Gene3D" id="1.25.40.10">
    <property type="entry name" value="Tetratricopeptide repeat domain"/>
    <property type="match status" value="1"/>
</dbReference>
<dbReference type="InterPro" id="IPR041664">
    <property type="entry name" value="AAA_16"/>
</dbReference>
<dbReference type="InterPro" id="IPR036388">
    <property type="entry name" value="WH-like_DNA-bd_sf"/>
</dbReference>
<evidence type="ECO:0000313" key="4">
    <source>
        <dbReference type="EMBL" id="BBC29436.1"/>
    </source>
</evidence>
<reference evidence="4 5" key="1">
    <citation type="journal article" date="2010" name="ChemBioChem">
        <title>Cloning and characterization of the biosynthetic gene cluster of 16-membered macrolide antibiotic FD-891: involvement of a dual functional cytochrome P450 monooxygenase catalyzing epoxidation and hydroxylation.</title>
        <authorList>
            <person name="Kudo F."/>
            <person name="Motegi A."/>
            <person name="Mizoue K."/>
            <person name="Eguchi T."/>
        </authorList>
    </citation>
    <scope>NUCLEOTIDE SEQUENCE [LARGE SCALE GENOMIC DNA]</scope>
    <source>
        <strain evidence="4 5">A-8890</strain>
    </source>
</reference>
<dbReference type="EMBL" id="AP018448">
    <property type="protein sequence ID" value="BBC29436.1"/>
    <property type="molecule type" value="Genomic_DNA"/>
</dbReference>
<keyword evidence="5" id="KW-1185">Reference proteome</keyword>
<evidence type="ECO:0000259" key="3">
    <source>
        <dbReference type="SMART" id="SM00421"/>
    </source>
</evidence>
<dbReference type="InterPro" id="IPR027417">
    <property type="entry name" value="P-loop_NTPase"/>
</dbReference>
<dbReference type="Proteomes" id="UP001321542">
    <property type="component" value="Chromosome"/>
</dbReference>
<dbReference type="Gene3D" id="1.10.10.10">
    <property type="entry name" value="Winged helix-like DNA-binding domain superfamily/Winged helix DNA-binding domain"/>
    <property type="match status" value="1"/>
</dbReference>
<dbReference type="SUPFAM" id="SSF48452">
    <property type="entry name" value="TPR-like"/>
    <property type="match status" value="1"/>
</dbReference>
<sequence length="962" mass="103159">MAVWWSGTDELVRWGTPARMDRTDRRLLDREHESEQIDALLGAPQGPRLVLVRGEPGVGRSAFLHATGERLGARGAAVRTVLCVSGDGERPLLLVLRLIMALEERPSGTEQRPSAQGPVARALLAVDQRDQAAMEALLRTALTRGAPVAVLVDDVQHADPDSLDVLSRMEWPRGAAGVRLVMSAARHAVPGGAGAVDRLDGVEGARTIVLSPLGAHDITALAARWLRAEPDAALAGRTAELTRGVPGAVDALLTGWTRRGDIRIADGHAFLGVRAQVPVLPDDDRFVAALDRLGGPSRAVAAALSVLGSLGPVALELTAVRTGLSPAAVGDAVRSLVEAGIVDELPGPDGTAAGGWAFRLPLTAHTVRERLSPVERGRLSAAAVEVLWKPTDSPGTGPATLPAPGLLDETNGPAYRADRIAEAGSLVDRERAVAELTAAARRMRPGTDDGRVLRWLRSARDLTEHADARDRVLQQYAAAAYLACDYPTGRAVGELLLRDPGPTLDELDLQEAACLVVAVTANQRDWPTMSRLATAHWWDGLPVPVLAKVTGRALALCHLSRWQETAELLERTEEVWNTSPRARVTPAIFHAMAELAMGRPERCRRALAMTDAPELPPGKVYSLTGGLFDDLLTSYDLDSARTLLETTGLPVDVLPPLSRFLYDHVTGRWDRALESARRLLANSEVYSTPVSDSSLLPARTAAVLLAQGRVTSALQTVEDMRAPDGSPPQCALHASEAEARMLLGDLDAAERTLRHGLGTARAHGQVYGTDELWALLAETTTRLGRAAEASACREHLQRIADRTGNDRSALLHLLVSARVPRPDAPDTARRDLREAVDLARVRGLPFETATTLLTAATAGAVPAGLLHEAYELFGTIGAALWRHHTRTALRAARLPVPDRKRTTVENDHLLATLIAEGLTNHEIACVLRLNEDAVAQRLSRLFSRTGLRSRTEVVTAVLTGSF</sequence>
<dbReference type="SUPFAM" id="SSF46894">
    <property type="entry name" value="C-terminal effector domain of the bipartite response regulators"/>
    <property type="match status" value="1"/>
</dbReference>
<proteinExistence type="predicted"/>
<dbReference type="Pfam" id="PF13191">
    <property type="entry name" value="AAA_16"/>
    <property type="match status" value="1"/>
</dbReference>
<dbReference type="InterPro" id="IPR016032">
    <property type="entry name" value="Sig_transdc_resp-reg_C-effctor"/>
</dbReference>
<gene>
    <name evidence="4" type="ORF">SGFS_007300</name>
</gene>
<dbReference type="Gene3D" id="3.40.50.300">
    <property type="entry name" value="P-loop containing nucleotide triphosphate hydrolases"/>
    <property type="match status" value="1"/>
</dbReference>
<evidence type="ECO:0000256" key="2">
    <source>
        <dbReference type="ARBA" id="ARBA00022840"/>
    </source>
</evidence>
<evidence type="ECO:0000256" key="1">
    <source>
        <dbReference type="ARBA" id="ARBA00022741"/>
    </source>
</evidence>
<dbReference type="PANTHER" id="PTHR16305">
    <property type="entry name" value="TESTICULAR SOLUBLE ADENYLYL CYCLASE"/>
    <property type="match status" value="1"/>
</dbReference>
<organism evidence="4 5">
    <name type="scientific">Streptomyces graminofaciens</name>
    <dbReference type="NCBI Taxonomy" id="68212"/>
    <lineage>
        <taxon>Bacteria</taxon>
        <taxon>Bacillati</taxon>
        <taxon>Actinomycetota</taxon>
        <taxon>Actinomycetes</taxon>
        <taxon>Kitasatosporales</taxon>
        <taxon>Streptomycetaceae</taxon>
        <taxon>Streptomyces</taxon>
    </lineage>
</organism>
<protein>
    <recommendedName>
        <fullName evidence="3">HTH luxR-type domain-containing protein</fullName>
    </recommendedName>
</protein>
<keyword evidence="1" id="KW-0547">Nucleotide-binding</keyword>
<reference evidence="4 5" key="2">
    <citation type="journal article" date="2023" name="ChemBioChem">
        <title>Acyltransferase Domain Exchange between Two Independent Type I Polyketide Synthases in the Same Producer Strain of Macrolide Antibiotics.</title>
        <authorList>
            <person name="Kudo F."/>
            <person name="Kishikawa K."/>
            <person name="Tsuboi K."/>
            <person name="Kido T."/>
            <person name="Usui T."/>
            <person name="Hashimoto J."/>
            <person name="Shin-Ya K."/>
            <person name="Miyanaga A."/>
            <person name="Eguchi T."/>
        </authorList>
    </citation>
    <scope>NUCLEOTIDE SEQUENCE [LARGE SCALE GENOMIC DNA]</scope>
    <source>
        <strain evidence="4 5">A-8890</strain>
    </source>
</reference>
<dbReference type="InterPro" id="IPR011990">
    <property type="entry name" value="TPR-like_helical_dom_sf"/>
</dbReference>
<name>A0ABM7F126_9ACTN</name>
<feature type="domain" description="HTH luxR-type" evidence="3">
    <location>
        <begin position="905"/>
        <end position="957"/>
    </location>
</feature>
<dbReference type="SUPFAM" id="SSF52540">
    <property type="entry name" value="P-loop containing nucleoside triphosphate hydrolases"/>
    <property type="match status" value="1"/>
</dbReference>
<dbReference type="SMART" id="SM00421">
    <property type="entry name" value="HTH_LUXR"/>
    <property type="match status" value="1"/>
</dbReference>
<dbReference type="InterPro" id="IPR000792">
    <property type="entry name" value="Tscrpt_reg_LuxR_C"/>
</dbReference>
<accession>A0ABM7F126</accession>
<keyword evidence="2" id="KW-0067">ATP-binding</keyword>
<dbReference type="PANTHER" id="PTHR16305:SF35">
    <property type="entry name" value="TRANSCRIPTIONAL ACTIVATOR DOMAIN"/>
    <property type="match status" value="1"/>
</dbReference>
<evidence type="ECO:0000313" key="5">
    <source>
        <dbReference type="Proteomes" id="UP001321542"/>
    </source>
</evidence>